<evidence type="ECO:0000256" key="6">
    <source>
        <dbReference type="ARBA" id="ARBA00022643"/>
    </source>
</evidence>
<feature type="binding site" evidence="11">
    <location>
        <position position="145"/>
    </location>
    <ligand>
        <name>FMN</name>
        <dbReference type="ChEBI" id="CHEBI:58210"/>
    </ligand>
</feature>
<accession>A0ABY5PNX0</accession>
<evidence type="ECO:0000256" key="7">
    <source>
        <dbReference type="ARBA" id="ARBA00022975"/>
    </source>
</evidence>
<feature type="binding site" evidence="11">
    <location>
        <begin position="68"/>
        <end position="72"/>
    </location>
    <ligand>
        <name>FMN</name>
        <dbReference type="ChEBI" id="CHEBI:58210"/>
    </ligand>
</feature>
<feature type="binding site" evidence="11">
    <location>
        <position position="72"/>
    </location>
    <ligand>
        <name>substrate</name>
    </ligand>
</feature>
<comment type="subunit">
    <text evidence="11">Monomer.</text>
</comment>
<dbReference type="InterPro" id="IPR005720">
    <property type="entry name" value="Dihydroorotate_DH_cat"/>
</dbReference>
<evidence type="ECO:0000256" key="10">
    <source>
        <dbReference type="ARBA" id="ARBA00048639"/>
    </source>
</evidence>
<comment type="catalytic activity">
    <reaction evidence="10 11">
        <text>(S)-dihydroorotate + a quinone = orotate + a quinol</text>
        <dbReference type="Rhea" id="RHEA:30187"/>
        <dbReference type="ChEBI" id="CHEBI:24646"/>
        <dbReference type="ChEBI" id="CHEBI:30839"/>
        <dbReference type="ChEBI" id="CHEBI:30864"/>
        <dbReference type="ChEBI" id="CHEBI:132124"/>
        <dbReference type="EC" id="1.3.5.2"/>
    </reaction>
</comment>
<feature type="binding site" evidence="11">
    <location>
        <begin position="320"/>
        <end position="321"/>
    </location>
    <ligand>
        <name>FMN</name>
        <dbReference type="ChEBI" id="CHEBI:58210"/>
    </ligand>
</feature>
<dbReference type="Proteomes" id="UP001058860">
    <property type="component" value="Chromosome"/>
</dbReference>
<dbReference type="PANTHER" id="PTHR48109:SF4">
    <property type="entry name" value="DIHYDROOROTATE DEHYDROGENASE (QUINONE), MITOCHONDRIAL"/>
    <property type="match status" value="1"/>
</dbReference>
<feature type="binding site" evidence="11">
    <location>
        <position position="217"/>
    </location>
    <ligand>
        <name>FMN</name>
        <dbReference type="ChEBI" id="CHEBI:58210"/>
    </ligand>
</feature>
<dbReference type="NCBIfam" id="TIGR01036">
    <property type="entry name" value="pyrD_sub2"/>
    <property type="match status" value="1"/>
</dbReference>
<dbReference type="InterPro" id="IPR013785">
    <property type="entry name" value="Aldolase_TIM"/>
</dbReference>
<dbReference type="NCBIfam" id="NF003648">
    <property type="entry name" value="PRK05286.2-1"/>
    <property type="match status" value="1"/>
</dbReference>
<dbReference type="PANTHER" id="PTHR48109">
    <property type="entry name" value="DIHYDROOROTATE DEHYDROGENASE (QUINONE), MITOCHONDRIAL-RELATED"/>
    <property type="match status" value="1"/>
</dbReference>
<protein>
    <recommendedName>
        <fullName evidence="11">Dihydroorotate dehydrogenase (quinone)</fullName>
        <ecNumber evidence="11">1.3.5.2</ecNumber>
    </recommendedName>
    <alternativeName>
        <fullName evidence="11">DHOdehase</fullName>
        <shortName evidence="11">DHOD</shortName>
        <shortName evidence="11">DHODase</shortName>
    </alternativeName>
    <alternativeName>
        <fullName evidence="11">Dihydroorotate oxidase</fullName>
    </alternativeName>
</protein>
<feature type="binding site" evidence="11">
    <location>
        <position position="176"/>
    </location>
    <ligand>
        <name>FMN</name>
        <dbReference type="ChEBI" id="CHEBI:58210"/>
    </ligand>
</feature>
<comment type="similarity">
    <text evidence="4 11">Belongs to the dihydroorotate dehydrogenase family. Type 2 subfamily.</text>
</comment>
<name>A0ABY5PNX0_9ACTN</name>
<feature type="domain" description="Dihydroorotate dehydrogenase catalytic" evidence="12">
    <location>
        <begin position="51"/>
        <end position="342"/>
    </location>
</feature>
<dbReference type="RefSeq" id="WP_353863036.1">
    <property type="nucleotide sequence ID" value="NZ_CP088295.1"/>
</dbReference>
<dbReference type="Gene3D" id="3.20.20.70">
    <property type="entry name" value="Aldolase class I"/>
    <property type="match status" value="1"/>
</dbReference>
<keyword evidence="8 11" id="KW-0560">Oxidoreductase</keyword>
<feature type="binding site" evidence="11">
    <location>
        <position position="299"/>
    </location>
    <ligand>
        <name>FMN</name>
        <dbReference type="ChEBI" id="CHEBI:58210"/>
    </ligand>
</feature>
<comment type="subcellular location">
    <subcellularLocation>
        <location evidence="11">Cell membrane</location>
        <topology evidence="11">Peripheral membrane protein</topology>
    </subcellularLocation>
    <subcellularLocation>
        <location evidence="2">Membrane</location>
    </subcellularLocation>
</comment>
<evidence type="ECO:0000256" key="2">
    <source>
        <dbReference type="ARBA" id="ARBA00004370"/>
    </source>
</evidence>
<feature type="binding site" evidence="11">
    <location>
        <begin position="117"/>
        <end position="121"/>
    </location>
    <ligand>
        <name>substrate</name>
    </ligand>
</feature>
<comment type="function">
    <text evidence="1 11">Catalyzes the conversion of dihydroorotate to orotate with quinone as electron acceptor.</text>
</comment>
<comment type="pathway">
    <text evidence="3 11">Pyrimidine metabolism; UMP biosynthesis via de novo pathway; orotate from (S)-dihydroorotate (quinone route): step 1/1.</text>
</comment>
<feature type="binding site" evidence="11">
    <location>
        <position position="270"/>
    </location>
    <ligand>
        <name>FMN</name>
        <dbReference type="ChEBI" id="CHEBI:58210"/>
    </ligand>
</feature>
<gene>
    <name evidence="11" type="primary">pyrD</name>
    <name evidence="13" type="ORF">LRS13_17630</name>
</gene>
<reference evidence="14" key="1">
    <citation type="submission" date="2021-11" db="EMBL/GenBank/DDBJ databases">
        <title>Cultivation dependent microbiological survey of springs from the worlds oldest radium mine currently devoted to the extraction of radon-saturated water.</title>
        <authorList>
            <person name="Kapinusova G."/>
            <person name="Smrhova T."/>
            <person name="Strejcek M."/>
            <person name="Suman J."/>
            <person name="Jani K."/>
            <person name="Pajer P."/>
            <person name="Uhlik O."/>
        </authorList>
    </citation>
    <scope>NUCLEOTIDE SEQUENCE [LARGE SCALE GENOMIC DNA]</scope>
    <source>
        <strain evidence="14">J379</strain>
    </source>
</reference>
<dbReference type="NCBIfam" id="NF003652">
    <property type="entry name" value="PRK05286.2-5"/>
    <property type="match status" value="1"/>
</dbReference>
<dbReference type="Pfam" id="PF01180">
    <property type="entry name" value="DHO_dh"/>
    <property type="match status" value="1"/>
</dbReference>
<keyword evidence="11" id="KW-1003">Cell membrane</keyword>
<evidence type="ECO:0000256" key="11">
    <source>
        <dbReference type="HAMAP-Rule" id="MF_00225"/>
    </source>
</evidence>
<evidence type="ECO:0000256" key="9">
    <source>
        <dbReference type="ARBA" id="ARBA00023136"/>
    </source>
</evidence>
<feature type="binding site" evidence="11">
    <location>
        <position position="245"/>
    </location>
    <ligand>
        <name>FMN</name>
        <dbReference type="ChEBI" id="CHEBI:58210"/>
    </ligand>
</feature>
<keyword evidence="9 11" id="KW-0472">Membrane</keyword>
<keyword evidence="14" id="KW-1185">Reference proteome</keyword>
<evidence type="ECO:0000256" key="3">
    <source>
        <dbReference type="ARBA" id="ARBA00005161"/>
    </source>
</evidence>
<feature type="binding site" evidence="11">
    <location>
        <begin position="246"/>
        <end position="247"/>
    </location>
    <ligand>
        <name>substrate</name>
    </ligand>
</feature>
<evidence type="ECO:0000256" key="1">
    <source>
        <dbReference type="ARBA" id="ARBA00003125"/>
    </source>
</evidence>
<evidence type="ECO:0000256" key="5">
    <source>
        <dbReference type="ARBA" id="ARBA00022630"/>
    </source>
</evidence>
<evidence type="ECO:0000313" key="13">
    <source>
        <dbReference type="EMBL" id="UUY06326.1"/>
    </source>
</evidence>
<proteinExistence type="inferred from homology"/>
<sequence length="363" mass="38238">MIWRAVFALVLTRIDAERAHRLGNRSLELLARVPPLLTLVRRIAGRPDPRLRVTVLGLDLPSPLGVAAGLDKEATAFTGLGALGFGFVEIGTVTAEPQAGNEPPRVFRIPAEHAIVNRMGFPNPGSAAVVDKLRTRDHSVVVGANIGKTKVAEDAEADYVASARALAPLSDYLVVNVSSPNTPGLRDMQAVAPLRGLLTAIREALDADGVTLPLLVKIAPDLADEDVLAVADLALELDLDGIVATNTTIEPGALARLAGGDPAITGGASGPPVRARSLAVLRLLRERVGDRLVLVSVGGVQDADDVWDRLQAGASLVQAYTGFVYGGPGWPRRLHRDLAARLDREGVARIGDLTARAPAYLSQ</sequence>
<feature type="binding site" evidence="11">
    <location>
        <position position="176"/>
    </location>
    <ligand>
        <name>substrate</name>
    </ligand>
</feature>
<dbReference type="InterPro" id="IPR001295">
    <property type="entry name" value="Dihydroorotate_DH_CS"/>
</dbReference>
<dbReference type="PROSITE" id="PS00911">
    <property type="entry name" value="DHODEHASE_1"/>
    <property type="match status" value="1"/>
</dbReference>
<dbReference type="InterPro" id="IPR050074">
    <property type="entry name" value="DHO_dehydrogenase"/>
</dbReference>
<dbReference type="EMBL" id="CP088295">
    <property type="protein sequence ID" value="UUY06326.1"/>
    <property type="molecule type" value="Genomic_DNA"/>
</dbReference>
<keyword evidence="6 11" id="KW-0288">FMN</keyword>
<dbReference type="CDD" id="cd04738">
    <property type="entry name" value="DHOD_2_like"/>
    <property type="match status" value="1"/>
</dbReference>
<evidence type="ECO:0000313" key="14">
    <source>
        <dbReference type="Proteomes" id="UP001058860"/>
    </source>
</evidence>
<comment type="cofactor">
    <cofactor evidence="11">
        <name>FMN</name>
        <dbReference type="ChEBI" id="CHEBI:58210"/>
    </cofactor>
    <text evidence="11">Binds 1 FMN per subunit.</text>
</comment>
<evidence type="ECO:0000259" key="12">
    <source>
        <dbReference type="Pfam" id="PF01180"/>
    </source>
</evidence>
<feature type="active site" description="Nucleophile" evidence="11">
    <location>
        <position position="179"/>
    </location>
</feature>
<organism evidence="13 14">
    <name type="scientific">Svornostia abyssi</name>
    <dbReference type="NCBI Taxonomy" id="2898438"/>
    <lineage>
        <taxon>Bacteria</taxon>
        <taxon>Bacillati</taxon>
        <taxon>Actinomycetota</taxon>
        <taxon>Thermoleophilia</taxon>
        <taxon>Solirubrobacterales</taxon>
        <taxon>Baekduiaceae</taxon>
        <taxon>Svornostia</taxon>
    </lineage>
</organism>
<dbReference type="GO" id="GO:0106430">
    <property type="term" value="F:dihydroorotate dehydrogenase (quinone) activity"/>
    <property type="evidence" value="ECO:0007669"/>
    <property type="project" value="UniProtKB-EC"/>
</dbReference>
<dbReference type="InterPro" id="IPR005719">
    <property type="entry name" value="Dihydroorotate_DH_2"/>
</dbReference>
<keyword evidence="5 11" id="KW-0285">Flavoprotein</keyword>
<dbReference type="HAMAP" id="MF_00225">
    <property type="entry name" value="DHO_dh_type2"/>
    <property type="match status" value="1"/>
</dbReference>
<evidence type="ECO:0000256" key="8">
    <source>
        <dbReference type="ARBA" id="ARBA00023002"/>
    </source>
</evidence>
<feature type="binding site" evidence="11">
    <location>
        <position position="181"/>
    </location>
    <ligand>
        <name>substrate</name>
    </ligand>
</feature>
<keyword evidence="7 11" id="KW-0665">Pyrimidine biosynthesis</keyword>
<dbReference type="EC" id="1.3.5.2" evidence="11"/>
<feature type="binding site" evidence="11">
    <location>
        <position position="92"/>
    </location>
    <ligand>
        <name>FMN</name>
        <dbReference type="ChEBI" id="CHEBI:58210"/>
    </ligand>
</feature>
<dbReference type="SUPFAM" id="SSF51395">
    <property type="entry name" value="FMN-linked oxidoreductases"/>
    <property type="match status" value="1"/>
</dbReference>
<evidence type="ECO:0000256" key="4">
    <source>
        <dbReference type="ARBA" id="ARBA00005359"/>
    </source>
</evidence>
<dbReference type="PROSITE" id="PS00912">
    <property type="entry name" value="DHODEHASE_2"/>
    <property type="match status" value="1"/>
</dbReference>